<keyword evidence="4" id="KW-1185">Reference proteome</keyword>
<evidence type="ECO:0000313" key="3">
    <source>
        <dbReference type="EMBL" id="MDS0280797.1"/>
    </source>
</evidence>
<gene>
    <name evidence="3" type="ORF">NDI86_01595</name>
</gene>
<protein>
    <recommendedName>
        <fullName evidence="2">DUF8163 domain-containing protein</fullName>
    </recommendedName>
</protein>
<evidence type="ECO:0000256" key="1">
    <source>
        <dbReference type="SAM" id="Phobius"/>
    </source>
</evidence>
<sequence>MSAGSPDDAPAEPLAWTGDTRWTTLDRPAGAVALLAALVALWALGGAVGALAWLAITACWLLAPPVVPVALGQFALVALTPADAGLVALLPAEGALLALLAASFLDSGAWNPGNATDVVGLRPNLVDALAYAGVAVALSAGVVYAWELAGPLVAGGLCLAVVAAIGYGLRPVTTG</sequence>
<feature type="transmembrane region" description="Helical" evidence="1">
    <location>
        <begin position="125"/>
        <end position="146"/>
    </location>
</feature>
<feature type="transmembrane region" description="Helical" evidence="1">
    <location>
        <begin position="31"/>
        <end position="54"/>
    </location>
</feature>
<dbReference type="InterPro" id="IPR058477">
    <property type="entry name" value="DUF8163"/>
</dbReference>
<reference evidence="3 4" key="1">
    <citation type="submission" date="2022-06" db="EMBL/GenBank/DDBJ databases">
        <title>Halomicroarcula sp. a new haloarchaeum isolate from saline soil.</title>
        <authorList>
            <person name="Strakova D."/>
            <person name="Galisteo C."/>
            <person name="Sanchez-Porro C."/>
            <person name="Ventosa A."/>
        </authorList>
    </citation>
    <scope>NUCLEOTIDE SEQUENCE [LARGE SCALE GENOMIC DNA]</scope>
    <source>
        <strain evidence="3 4">S3CR25-11</strain>
    </source>
</reference>
<feature type="domain" description="DUF8163" evidence="2">
    <location>
        <begin position="28"/>
        <end position="169"/>
    </location>
</feature>
<proteinExistence type="predicted"/>
<keyword evidence="1" id="KW-0812">Transmembrane</keyword>
<dbReference type="RefSeq" id="WP_310898644.1">
    <property type="nucleotide sequence ID" value="NZ_JAMQOS010000001.1"/>
</dbReference>
<comment type="caution">
    <text evidence="3">The sequence shown here is derived from an EMBL/GenBank/DDBJ whole genome shotgun (WGS) entry which is preliminary data.</text>
</comment>
<name>A0ABU2FJ87_9EURY</name>
<evidence type="ECO:0000259" key="2">
    <source>
        <dbReference type="Pfam" id="PF26496"/>
    </source>
</evidence>
<keyword evidence="1" id="KW-0472">Membrane</keyword>
<feature type="transmembrane region" description="Helical" evidence="1">
    <location>
        <begin position="61"/>
        <end position="79"/>
    </location>
</feature>
<dbReference type="Proteomes" id="UP001268864">
    <property type="component" value="Unassembled WGS sequence"/>
</dbReference>
<feature type="transmembrane region" description="Helical" evidence="1">
    <location>
        <begin position="85"/>
        <end position="105"/>
    </location>
</feature>
<organism evidence="3 4">
    <name type="scientific">Haloarcula onubensis</name>
    <dbReference type="NCBI Taxonomy" id="2950539"/>
    <lineage>
        <taxon>Archaea</taxon>
        <taxon>Methanobacteriati</taxon>
        <taxon>Methanobacteriota</taxon>
        <taxon>Stenosarchaea group</taxon>
        <taxon>Halobacteria</taxon>
        <taxon>Halobacteriales</taxon>
        <taxon>Haloarculaceae</taxon>
        <taxon>Haloarcula</taxon>
    </lineage>
</organism>
<evidence type="ECO:0000313" key="4">
    <source>
        <dbReference type="Proteomes" id="UP001268864"/>
    </source>
</evidence>
<keyword evidence="1" id="KW-1133">Transmembrane helix</keyword>
<dbReference type="Pfam" id="PF26496">
    <property type="entry name" value="DUF8163"/>
    <property type="match status" value="1"/>
</dbReference>
<accession>A0ABU2FJ87</accession>
<feature type="transmembrane region" description="Helical" evidence="1">
    <location>
        <begin position="152"/>
        <end position="169"/>
    </location>
</feature>
<dbReference type="EMBL" id="JAMQOS010000001">
    <property type="protein sequence ID" value="MDS0280797.1"/>
    <property type="molecule type" value="Genomic_DNA"/>
</dbReference>